<gene>
    <name evidence="1" type="ORF">KIN20_012595</name>
</gene>
<evidence type="ECO:0000313" key="2">
    <source>
        <dbReference type="Proteomes" id="UP001196413"/>
    </source>
</evidence>
<name>A0AAD5MFG1_PARTN</name>
<organism evidence="1 2">
    <name type="scientific">Parelaphostrongylus tenuis</name>
    <name type="common">Meningeal worm</name>
    <dbReference type="NCBI Taxonomy" id="148309"/>
    <lineage>
        <taxon>Eukaryota</taxon>
        <taxon>Metazoa</taxon>
        <taxon>Ecdysozoa</taxon>
        <taxon>Nematoda</taxon>
        <taxon>Chromadorea</taxon>
        <taxon>Rhabditida</taxon>
        <taxon>Rhabditina</taxon>
        <taxon>Rhabditomorpha</taxon>
        <taxon>Strongyloidea</taxon>
        <taxon>Metastrongylidae</taxon>
        <taxon>Parelaphostrongylus</taxon>
    </lineage>
</organism>
<accession>A0AAD5MFG1</accession>
<dbReference type="Proteomes" id="UP001196413">
    <property type="component" value="Unassembled WGS sequence"/>
</dbReference>
<evidence type="ECO:0000313" key="1">
    <source>
        <dbReference type="EMBL" id="KAJ1355263.1"/>
    </source>
</evidence>
<dbReference type="AlphaFoldDB" id="A0AAD5MFG1"/>
<sequence>MFMVCIGRTHSDRQFTLIVSRIVFASYKNVRDFDLFPMDAQSLSQRLPVGEQKVDSHE</sequence>
<proteinExistence type="predicted"/>
<comment type="caution">
    <text evidence="1">The sequence shown here is derived from an EMBL/GenBank/DDBJ whole genome shotgun (WGS) entry which is preliminary data.</text>
</comment>
<dbReference type="EMBL" id="JAHQIW010002404">
    <property type="protein sequence ID" value="KAJ1355263.1"/>
    <property type="molecule type" value="Genomic_DNA"/>
</dbReference>
<reference evidence="1" key="1">
    <citation type="submission" date="2021-06" db="EMBL/GenBank/DDBJ databases">
        <title>Parelaphostrongylus tenuis whole genome reference sequence.</title>
        <authorList>
            <person name="Garwood T.J."/>
            <person name="Larsen P.A."/>
            <person name="Fountain-Jones N.M."/>
            <person name="Garbe J.R."/>
            <person name="Macchietto M.G."/>
            <person name="Kania S.A."/>
            <person name="Gerhold R.W."/>
            <person name="Richards J.E."/>
            <person name="Wolf T.M."/>
        </authorList>
    </citation>
    <scope>NUCLEOTIDE SEQUENCE</scope>
    <source>
        <strain evidence="1">MNPRO001-30</strain>
        <tissue evidence="1">Meninges</tissue>
    </source>
</reference>
<keyword evidence="2" id="KW-1185">Reference proteome</keyword>
<protein>
    <submittedName>
        <fullName evidence="1">Uncharacterized protein</fullName>
    </submittedName>
</protein>